<comment type="caution">
    <text evidence="1">The sequence shown here is derived from an EMBL/GenBank/DDBJ whole genome shotgun (WGS) entry which is preliminary data.</text>
</comment>
<reference evidence="1 2" key="1">
    <citation type="journal article" date="2015" name="Nature">
        <title>rRNA introns, odd ribosomes, and small enigmatic genomes across a large radiation of phyla.</title>
        <authorList>
            <person name="Brown C.T."/>
            <person name="Hug L.A."/>
            <person name="Thomas B.C."/>
            <person name="Sharon I."/>
            <person name="Castelle C.J."/>
            <person name="Singh A."/>
            <person name="Wilkins M.J."/>
            <person name="Williams K.H."/>
            <person name="Banfield J.F."/>
        </authorList>
    </citation>
    <scope>NUCLEOTIDE SEQUENCE [LARGE SCALE GENOMIC DNA]</scope>
</reference>
<evidence type="ECO:0000313" key="2">
    <source>
        <dbReference type="Proteomes" id="UP000033852"/>
    </source>
</evidence>
<accession>A0A0G1Y3R2</accession>
<dbReference type="Proteomes" id="UP000033852">
    <property type="component" value="Unassembled WGS sequence"/>
</dbReference>
<organism evidence="1 2">
    <name type="scientific">Candidatus Adlerbacteria bacterium GW2011_GWB1_54_7</name>
    <dbReference type="NCBI Taxonomy" id="1618607"/>
    <lineage>
        <taxon>Bacteria</taxon>
        <taxon>Candidatus Adleribacteriota</taxon>
    </lineage>
</organism>
<evidence type="ECO:0000313" key="1">
    <source>
        <dbReference type="EMBL" id="KKW37810.1"/>
    </source>
</evidence>
<dbReference type="AlphaFoldDB" id="A0A0G1Y3R2"/>
<name>A0A0G1Y3R2_9BACT</name>
<proteinExistence type="predicted"/>
<protein>
    <submittedName>
        <fullName evidence="1">Recombinase</fullName>
    </submittedName>
</protein>
<gene>
    <name evidence="1" type="ORF">UY86_C0003G0032</name>
</gene>
<sequence>MPDFYFPITAEVQKGHNYYRCTKKREMCSQKYVREEMLTEQVKSFLQKVSLSNQDTEKVLHELDKDEQKTKSSSREILQNLKSEIIDIGVKLDKLLSAYLDEIVSTEEYAAQKQKLLSRKVECNEEITEIENGSVSWLEPAREFVKSLNHASKLLQSGDKSEMTTFLKQIGSNHILFDKSASFSPKIQYELAAERSEADSSHLQFPFWRRVQDSNLQALAGPSFQD</sequence>
<dbReference type="STRING" id="1618607.UY86_C0003G0032"/>
<dbReference type="EMBL" id="LCRR01000003">
    <property type="protein sequence ID" value="KKW37810.1"/>
    <property type="molecule type" value="Genomic_DNA"/>
</dbReference>